<dbReference type="NCBIfam" id="TIGR03083">
    <property type="entry name" value="maleylpyruvate isomerase family mycothiol-dependent enzyme"/>
    <property type="match status" value="1"/>
</dbReference>
<dbReference type="InterPro" id="IPR034660">
    <property type="entry name" value="DinB/YfiT-like"/>
</dbReference>
<protein>
    <submittedName>
        <fullName evidence="2">TIGR03086 family metal-binding protein</fullName>
    </submittedName>
</protein>
<feature type="domain" description="Mycothiol-dependent maleylpyruvate isomerase metal-binding" evidence="1">
    <location>
        <begin position="12"/>
        <end position="125"/>
    </location>
</feature>
<evidence type="ECO:0000313" key="2">
    <source>
        <dbReference type="EMBL" id="USQ76072.1"/>
    </source>
</evidence>
<evidence type="ECO:0000313" key="3">
    <source>
        <dbReference type="Proteomes" id="UP001056535"/>
    </source>
</evidence>
<dbReference type="NCBIfam" id="TIGR03086">
    <property type="entry name" value="TIGR03086 family metal-binding protein"/>
    <property type="match status" value="1"/>
</dbReference>
<keyword evidence="3" id="KW-1185">Reference proteome</keyword>
<dbReference type="InterPro" id="IPR017517">
    <property type="entry name" value="Maleyloyr_isom"/>
</dbReference>
<dbReference type="RefSeq" id="WP_252620749.1">
    <property type="nucleotide sequence ID" value="NZ_CP099490.1"/>
</dbReference>
<dbReference type="Gene3D" id="1.20.120.450">
    <property type="entry name" value="dinb family like domain"/>
    <property type="match status" value="1"/>
</dbReference>
<dbReference type="Pfam" id="PF11716">
    <property type="entry name" value="MDMPI_N"/>
    <property type="match status" value="1"/>
</dbReference>
<organism evidence="2 3">
    <name type="scientific">Ornithinimicrobium cryptoxanthini</name>
    <dbReference type="NCBI Taxonomy" id="2934161"/>
    <lineage>
        <taxon>Bacteria</taxon>
        <taxon>Bacillati</taxon>
        <taxon>Actinomycetota</taxon>
        <taxon>Actinomycetes</taxon>
        <taxon>Micrococcales</taxon>
        <taxon>Ornithinimicrobiaceae</taxon>
        <taxon>Ornithinimicrobium</taxon>
    </lineage>
</organism>
<dbReference type="EMBL" id="CP099490">
    <property type="protein sequence ID" value="USQ76072.1"/>
    <property type="molecule type" value="Genomic_DNA"/>
</dbReference>
<dbReference type="InterPro" id="IPR017520">
    <property type="entry name" value="CHP03086"/>
</dbReference>
<accession>A0ABY4YH41</accession>
<reference evidence="2" key="1">
    <citation type="submission" date="2022-06" db="EMBL/GenBank/DDBJ databases">
        <title>Ornithinimicrobium JY.X270.</title>
        <authorList>
            <person name="Huang Y."/>
        </authorList>
    </citation>
    <scope>NUCLEOTIDE SEQUENCE</scope>
    <source>
        <strain evidence="2">JY.X270</strain>
    </source>
</reference>
<dbReference type="SUPFAM" id="SSF109854">
    <property type="entry name" value="DinB/YfiT-like putative metalloenzymes"/>
    <property type="match status" value="1"/>
</dbReference>
<name>A0ABY4YH41_9MICO</name>
<dbReference type="Proteomes" id="UP001056535">
    <property type="component" value="Chromosome"/>
</dbReference>
<sequence length="188" mass="20723">MSEAIELIPEASRVVTELPLEGQWDRPTPCREWSVRDLLNHLTVEHLWAPHLLRGESLEQVGSRYDGDVLGDDPMGAWRRAITASVLAWGQAPEREIQMSFGTSSTTEYAQQMLVDLTVHAWDLARAIGVRPHLVPDAVEAALAYEKPRVGAGEVPGIFAAPVTTESESRVDQLVALLGRDPEWTPPA</sequence>
<evidence type="ECO:0000259" key="1">
    <source>
        <dbReference type="Pfam" id="PF11716"/>
    </source>
</evidence>
<proteinExistence type="predicted"/>
<dbReference type="InterPro" id="IPR024344">
    <property type="entry name" value="MDMPI_metal-binding"/>
</dbReference>
<gene>
    <name evidence="2" type="ORF">NF557_15990</name>
</gene>